<dbReference type="GO" id="GO:0016887">
    <property type="term" value="F:ATP hydrolysis activity"/>
    <property type="evidence" value="ECO:0007669"/>
    <property type="project" value="InterPro"/>
</dbReference>
<reference evidence="11 12" key="1">
    <citation type="submission" date="2016-10" db="EMBL/GenBank/DDBJ databases">
        <authorList>
            <person name="Varghese N."/>
            <person name="Submissions S."/>
        </authorList>
    </citation>
    <scope>NUCLEOTIDE SEQUENCE [LARGE SCALE GENOMIC DNA]</scope>
    <source>
        <strain evidence="11 12">IBRC-M10081</strain>
    </source>
</reference>
<dbReference type="Proteomes" id="UP000243605">
    <property type="component" value="Unassembled WGS sequence"/>
</dbReference>
<keyword evidence="9" id="KW-0472">Membrane</keyword>
<dbReference type="Pfam" id="PF08352">
    <property type="entry name" value="oligo_HPY"/>
    <property type="match status" value="1"/>
</dbReference>
<dbReference type="InterPro" id="IPR017871">
    <property type="entry name" value="ABC_transporter-like_CS"/>
</dbReference>
<dbReference type="Gene3D" id="3.40.50.300">
    <property type="entry name" value="P-loop containing nucleotide triphosphate hydrolases"/>
    <property type="match status" value="1"/>
</dbReference>
<evidence type="ECO:0000256" key="7">
    <source>
        <dbReference type="ARBA" id="ARBA00022840"/>
    </source>
</evidence>
<evidence type="ECO:0000256" key="3">
    <source>
        <dbReference type="ARBA" id="ARBA00022448"/>
    </source>
</evidence>
<dbReference type="PROSITE" id="PS00211">
    <property type="entry name" value="ABC_TRANSPORTER_1"/>
    <property type="match status" value="1"/>
</dbReference>
<evidence type="ECO:0000259" key="10">
    <source>
        <dbReference type="PROSITE" id="PS50893"/>
    </source>
</evidence>
<dbReference type="PANTHER" id="PTHR43297">
    <property type="entry name" value="OLIGOPEPTIDE TRANSPORT ATP-BINDING PROTEIN APPD"/>
    <property type="match status" value="1"/>
</dbReference>
<dbReference type="PROSITE" id="PS50893">
    <property type="entry name" value="ABC_TRANSPORTER_2"/>
    <property type="match status" value="1"/>
</dbReference>
<evidence type="ECO:0000256" key="6">
    <source>
        <dbReference type="ARBA" id="ARBA00022741"/>
    </source>
</evidence>
<evidence type="ECO:0000256" key="2">
    <source>
        <dbReference type="ARBA" id="ARBA00005417"/>
    </source>
</evidence>
<keyword evidence="3" id="KW-0813">Transport</keyword>
<evidence type="ECO:0000256" key="1">
    <source>
        <dbReference type="ARBA" id="ARBA00004202"/>
    </source>
</evidence>
<keyword evidence="6" id="KW-0547">Nucleotide-binding</keyword>
<evidence type="ECO:0000313" key="11">
    <source>
        <dbReference type="EMBL" id="SEV95763.1"/>
    </source>
</evidence>
<dbReference type="GO" id="GO:0005886">
    <property type="term" value="C:plasma membrane"/>
    <property type="evidence" value="ECO:0007669"/>
    <property type="project" value="UniProtKB-SubCell"/>
</dbReference>
<dbReference type="AlphaFoldDB" id="A0A662Z2S5"/>
<dbReference type="NCBIfam" id="TIGR01727">
    <property type="entry name" value="oligo_HPY"/>
    <property type="match status" value="1"/>
</dbReference>
<dbReference type="PANTHER" id="PTHR43297:SF14">
    <property type="entry name" value="ATPASE AAA-TYPE CORE DOMAIN-CONTAINING PROTEIN"/>
    <property type="match status" value="1"/>
</dbReference>
<dbReference type="CDD" id="cd03257">
    <property type="entry name" value="ABC_NikE_OppD_transporters"/>
    <property type="match status" value="1"/>
</dbReference>
<name>A0A662Z2S5_9STAP</name>
<protein>
    <submittedName>
        <fullName evidence="11">Peptide/nickel transport system ATP-binding protein/peptide/nickel transport system ATP-binding protein</fullName>
    </submittedName>
</protein>
<evidence type="ECO:0000256" key="4">
    <source>
        <dbReference type="ARBA" id="ARBA00022475"/>
    </source>
</evidence>
<proteinExistence type="inferred from homology"/>
<comment type="subcellular location">
    <subcellularLocation>
        <location evidence="1">Cell membrane</location>
        <topology evidence="1">Peripheral membrane protein</topology>
    </subcellularLocation>
</comment>
<feature type="domain" description="ABC transporter" evidence="10">
    <location>
        <begin position="4"/>
        <end position="251"/>
    </location>
</feature>
<dbReference type="InterPro" id="IPR003593">
    <property type="entry name" value="AAA+_ATPase"/>
</dbReference>
<evidence type="ECO:0000256" key="8">
    <source>
        <dbReference type="ARBA" id="ARBA00022967"/>
    </source>
</evidence>
<dbReference type="EMBL" id="FOIT01000002">
    <property type="protein sequence ID" value="SEV95763.1"/>
    <property type="molecule type" value="Genomic_DNA"/>
</dbReference>
<evidence type="ECO:0000256" key="5">
    <source>
        <dbReference type="ARBA" id="ARBA00022519"/>
    </source>
</evidence>
<organism evidence="11 12">
    <name type="scientific">Aliicoccus persicus</name>
    <dbReference type="NCBI Taxonomy" id="930138"/>
    <lineage>
        <taxon>Bacteria</taxon>
        <taxon>Bacillati</taxon>
        <taxon>Bacillota</taxon>
        <taxon>Bacilli</taxon>
        <taxon>Bacillales</taxon>
        <taxon>Staphylococcaceae</taxon>
        <taxon>Aliicoccus</taxon>
    </lineage>
</organism>
<dbReference type="GO" id="GO:0015833">
    <property type="term" value="P:peptide transport"/>
    <property type="evidence" value="ECO:0007669"/>
    <property type="project" value="InterPro"/>
</dbReference>
<dbReference type="InterPro" id="IPR013563">
    <property type="entry name" value="Oligopep_ABC_C"/>
</dbReference>
<accession>A0A662Z2S5</accession>
<evidence type="ECO:0000256" key="9">
    <source>
        <dbReference type="ARBA" id="ARBA00023136"/>
    </source>
</evidence>
<evidence type="ECO:0000313" key="12">
    <source>
        <dbReference type="Proteomes" id="UP000243605"/>
    </source>
</evidence>
<keyword evidence="5" id="KW-0997">Cell inner membrane</keyword>
<dbReference type="SMART" id="SM00382">
    <property type="entry name" value="AAA"/>
    <property type="match status" value="1"/>
</dbReference>
<keyword evidence="12" id="KW-1185">Reference proteome</keyword>
<dbReference type="InterPro" id="IPR003439">
    <property type="entry name" value="ABC_transporter-like_ATP-bd"/>
</dbReference>
<dbReference type="InterPro" id="IPR027417">
    <property type="entry name" value="P-loop_NTPase"/>
</dbReference>
<keyword evidence="7 11" id="KW-0067">ATP-binding</keyword>
<keyword evidence="8" id="KW-1278">Translocase</keyword>
<dbReference type="InterPro" id="IPR050388">
    <property type="entry name" value="ABC_Ni/Peptide_Import"/>
</dbReference>
<gene>
    <name evidence="11" type="ORF">SAMN05192557_1000</name>
</gene>
<dbReference type="Pfam" id="PF00005">
    <property type="entry name" value="ABC_tran"/>
    <property type="match status" value="1"/>
</dbReference>
<dbReference type="RefSeq" id="WP_180366221.1">
    <property type="nucleotide sequence ID" value="NZ_FOIT01000002.1"/>
</dbReference>
<sequence length="302" mass="33667">MTLLRVKDLNVELIIKKEAYPVLENINFSLNRNKTLGIVGESGSGKSITAQTILRMLPDDAIVNGTVEFNGENLLGFSERQMRQIRTKEISMIFQEPGLTLNPLMRVGQQVLEAARLDQSIPANKRESEVIKMLEEVGLKKDVYKKYPHELSGGMKQRVIIAIALICNPSVIIADEPTTALDASIQSQILDLLKSVMEKRDGALLLISHDLTVIKHMCDDVLVMYAGRIVESGKTDIVLSTPKHPYTKALIDAVPRFQKRGSALDIIPFSVPSLTERSGLSWPYLSNEEYLNEYFPEAGDES</sequence>
<dbReference type="SUPFAM" id="SSF52540">
    <property type="entry name" value="P-loop containing nucleoside triphosphate hydrolases"/>
    <property type="match status" value="1"/>
</dbReference>
<comment type="similarity">
    <text evidence="2">Belongs to the ABC transporter superfamily.</text>
</comment>
<dbReference type="GO" id="GO:0005524">
    <property type="term" value="F:ATP binding"/>
    <property type="evidence" value="ECO:0007669"/>
    <property type="project" value="UniProtKB-KW"/>
</dbReference>
<dbReference type="FunFam" id="3.40.50.300:FF:000016">
    <property type="entry name" value="Oligopeptide ABC transporter ATP-binding component"/>
    <property type="match status" value="1"/>
</dbReference>
<keyword evidence="4" id="KW-1003">Cell membrane</keyword>